<dbReference type="Proteomes" id="UP000583387">
    <property type="component" value="Unassembled WGS sequence"/>
</dbReference>
<reference evidence="2 3" key="1">
    <citation type="submission" date="2020-08" db="EMBL/GenBank/DDBJ databases">
        <authorList>
            <person name="Criscuolo A."/>
        </authorList>
    </citation>
    <scope>NUCLEOTIDE SEQUENCE [LARGE SCALE GENOMIC DNA]</scope>
    <source>
        <strain evidence="2">CIP111764</strain>
    </source>
</reference>
<name>A0A7U7EML5_9GAMM</name>
<proteinExistence type="predicted"/>
<feature type="region of interest" description="Disordered" evidence="1">
    <location>
        <begin position="70"/>
        <end position="138"/>
    </location>
</feature>
<dbReference type="AlphaFoldDB" id="A0A7U7EML5"/>
<evidence type="ECO:0000313" key="2">
    <source>
        <dbReference type="EMBL" id="CAD5107428.1"/>
    </source>
</evidence>
<accession>A0A7U7EML5</accession>
<keyword evidence="3" id="KW-1185">Reference proteome</keyword>
<feature type="compositionally biased region" description="Polar residues" evidence="1">
    <location>
        <begin position="1"/>
        <end position="30"/>
    </location>
</feature>
<comment type="caution">
    <text evidence="2">The sequence shown here is derived from an EMBL/GenBank/DDBJ whole genome shotgun (WGS) entry which is preliminary data.</text>
</comment>
<evidence type="ECO:0000256" key="1">
    <source>
        <dbReference type="SAM" id="MobiDB-lite"/>
    </source>
</evidence>
<sequence length="200" mass="22459">MPPSTFSPGQPDYTTSSARPGRLPNSSPKKCSQLGLAGKSEIACRKPPGGGRQCTERGLLEHGRKLFGRLTADRPPLREGRAARRNAAPARRLDHRRPAGPFRPPGRTHRAGPHGEGAGAHRAGQGRRRPPGHRWRAPVPGKWRLFRRANHFRRRDQCIVRGPGRDLRAGPGGDHLRHRRGSHRHRQRHLLRPRRLALDR</sequence>
<feature type="region of interest" description="Disordered" evidence="1">
    <location>
        <begin position="1"/>
        <end position="34"/>
    </location>
</feature>
<dbReference type="EMBL" id="CAJFCI010000035">
    <property type="protein sequence ID" value="CAD5107428.1"/>
    <property type="molecule type" value="Genomic_DNA"/>
</dbReference>
<feature type="region of interest" description="Disordered" evidence="1">
    <location>
        <begin position="162"/>
        <end position="189"/>
    </location>
</feature>
<protein>
    <submittedName>
        <fullName evidence="2">Uncharacterized protein</fullName>
    </submittedName>
</protein>
<feature type="compositionally biased region" description="Basic and acidic residues" evidence="1">
    <location>
        <begin position="71"/>
        <end position="82"/>
    </location>
</feature>
<evidence type="ECO:0000313" key="3">
    <source>
        <dbReference type="Proteomes" id="UP000583387"/>
    </source>
</evidence>
<gene>
    <name evidence="2" type="ORF">PSEWESI4_01701</name>
</gene>
<organism evidence="2 3">
    <name type="scientific">Zestomonas carbonaria</name>
    <dbReference type="NCBI Taxonomy" id="2762745"/>
    <lineage>
        <taxon>Bacteria</taxon>
        <taxon>Pseudomonadati</taxon>
        <taxon>Pseudomonadota</taxon>
        <taxon>Gammaproteobacteria</taxon>
        <taxon>Pseudomonadales</taxon>
        <taxon>Pseudomonadaceae</taxon>
        <taxon>Zestomonas</taxon>
    </lineage>
</organism>
<feature type="compositionally biased region" description="Basic residues" evidence="1">
    <location>
        <begin position="124"/>
        <end position="136"/>
    </location>
</feature>
<feature type="compositionally biased region" description="Basic residues" evidence="1">
    <location>
        <begin position="176"/>
        <end position="189"/>
    </location>
</feature>